<keyword evidence="1" id="KW-0378">Hydrolase</keyword>
<dbReference type="GO" id="GO:0005975">
    <property type="term" value="P:carbohydrate metabolic process"/>
    <property type="evidence" value="ECO:0007669"/>
    <property type="project" value="InterPro"/>
</dbReference>
<dbReference type="EMBL" id="VRZA01000001">
    <property type="protein sequence ID" value="TXS96756.1"/>
    <property type="molecule type" value="Genomic_DNA"/>
</dbReference>
<dbReference type="InterPro" id="IPR052043">
    <property type="entry name" value="PolySaccharide_Degr_Enz"/>
</dbReference>
<dbReference type="GO" id="GO:0016787">
    <property type="term" value="F:hydrolase activity"/>
    <property type="evidence" value="ECO:0007669"/>
    <property type="project" value="UniProtKB-KW"/>
</dbReference>
<protein>
    <submittedName>
        <fullName evidence="2">DUF4861 domain-containing protein</fullName>
    </submittedName>
</protein>
<evidence type="ECO:0000256" key="1">
    <source>
        <dbReference type="ARBA" id="ARBA00022801"/>
    </source>
</evidence>
<evidence type="ECO:0000313" key="3">
    <source>
        <dbReference type="Proteomes" id="UP000321039"/>
    </source>
</evidence>
<dbReference type="InterPro" id="IPR010905">
    <property type="entry name" value="Glyco_hydro_88"/>
</dbReference>
<reference evidence="2 3" key="1">
    <citation type="submission" date="2019-08" db="EMBL/GenBank/DDBJ databases">
        <title>Parahaliea maris sp. nov., isolated from the surface seawater.</title>
        <authorList>
            <person name="Liu Y."/>
        </authorList>
    </citation>
    <scope>NUCLEOTIDE SEQUENCE [LARGE SCALE GENOMIC DNA]</scope>
    <source>
        <strain evidence="2 3">HSLHS9</strain>
    </source>
</reference>
<dbReference type="AlphaFoldDB" id="A0A5C9A7V7"/>
<evidence type="ECO:0000313" key="2">
    <source>
        <dbReference type="EMBL" id="TXS96756.1"/>
    </source>
</evidence>
<keyword evidence="3" id="KW-1185">Reference proteome</keyword>
<sequence length="781" mass="87063">MPLATVEVANPSNFQRNDEPLSLSFASLGVKESTAASSLVALAGEQVLPSQTLDTDGDKKVDSLLVLLDLKGAERRQIRVVSDAQLAAKQRYAKRTQAEISRKEGGHWQGREYIGGDFVNVQELTPPPEHTDHSWYIRYEGPGIESDKVGYRVYLDERNGFDIFGKKVPEPVLQRVGLDGFDSYHEPSEWGLDVLKVGASLGMGGYGYWQDDAVQRVSDVSGWTASIKENGNLQSSFTIHYKDWKVAGKTVQLRSTLTMQAGSRLVKVALESSEPLDNLVTGVVKHPGTVTVKGDLDITGEAFSYLGTWGKQSLDGGELGMAVLFHRNDLRELAEDEANHVAVLEPRGTRLEYYFLAAWDGEPGGITSEKAFVDYLDREAERLTITPRVQVSSAYGAGEKQFPITANAALGWAQVLVDSEIARHGRQLAHGGWDDLRARPANWEYTTGLLMQAYDALGLALDQRAYSTMAEGVIASFVAEDGSIHSYDKSSYNIDSINSGKMLLRLYERTGEPRYRAAATRLREQLEEHPRVSAGAFWHKQRYPYQLWLDGVYMGMPFLAHYSQLFEEGHSIDEVVREFEISRDQLRDPETGLYWHAWDEKKQQVWADKETGRSAYFWGRGLGWLAMALVDTLDYIPPEDTARRQLLIDMTRQLADALLEVQDESGTWYQILDMPDATGNYLEASGSSMFTYMLAKGVNRGILPTSYRDAAIKSYEGLVREFVEPHPDGSASLTQICQVAGLGFGRDGSYRYYMSEKVIPDDPKGLGPFVFASIEIARLLG</sequence>
<accession>A0A5C9A7V7</accession>
<proteinExistence type="predicted"/>
<dbReference type="SUPFAM" id="SSF48208">
    <property type="entry name" value="Six-hairpin glycosidases"/>
    <property type="match status" value="1"/>
</dbReference>
<dbReference type="InterPro" id="IPR012341">
    <property type="entry name" value="6hp_glycosidase-like_sf"/>
</dbReference>
<gene>
    <name evidence="2" type="ORF">FV139_00845</name>
</gene>
<organism evidence="2 3">
    <name type="scientific">Parahaliea maris</name>
    <dbReference type="NCBI Taxonomy" id="2716870"/>
    <lineage>
        <taxon>Bacteria</taxon>
        <taxon>Pseudomonadati</taxon>
        <taxon>Pseudomonadota</taxon>
        <taxon>Gammaproteobacteria</taxon>
        <taxon>Cellvibrionales</taxon>
        <taxon>Halieaceae</taxon>
        <taxon>Parahaliea</taxon>
    </lineage>
</organism>
<dbReference type="PANTHER" id="PTHR33886:SF8">
    <property type="entry name" value="UNSATURATED RHAMNOGALACTURONAN HYDROLASE (EUROFUNG)"/>
    <property type="match status" value="1"/>
</dbReference>
<dbReference type="Gene3D" id="1.50.10.10">
    <property type="match status" value="1"/>
</dbReference>
<dbReference type="Proteomes" id="UP000321039">
    <property type="component" value="Unassembled WGS sequence"/>
</dbReference>
<comment type="caution">
    <text evidence="2">The sequence shown here is derived from an EMBL/GenBank/DDBJ whole genome shotgun (WGS) entry which is preliminary data.</text>
</comment>
<name>A0A5C9A7V7_9GAMM</name>
<dbReference type="InterPro" id="IPR008928">
    <property type="entry name" value="6-hairpin_glycosidase_sf"/>
</dbReference>
<dbReference type="Pfam" id="PF16153">
    <property type="entry name" value="DUF4861"/>
    <property type="match status" value="1"/>
</dbReference>
<dbReference type="PANTHER" id="PTHR33886">
    <property type="entry name" value="UNSATURATED RHAMNOGALACTURONAN HYDROLASE (EUROFUNG)"/>
    <property type="match status" value="1"/>
</dbReference>
<dbReference type="InterPro" id="IPR032342">
    <property type="entry name" value="DUF4861"/>
</dbReference>
<dbReference type="Pfam" id="PF07470">
    <property type="entry name" value="Glyco_hydro_88"/>
    <property type="match status" value="1"/>
</dbReference>